<protein>
    <submittedName>
        <fullName evidence="1">Uncharacterized protein</fullName>
    </submittedName>
</protein>
<reference evidence="2" key="1">
    <citation type="journal article" date="2019" name="Int. J. Syst. Evol. Microbiol.">
        <title>The Global Catalogue of Microorganisms (GCM) 10K type strain sequencing project: providing services to taxonomists for standard genome sequencing and annotation.</title>
        <authorList>
            <consortium name="The Broad Institute Genomics Platform"/>
            <consortium name="The Broad Institute Genome Sequencing Center for Infectious Disease"/>
            <person name="Wu L."/>
            <person name="Ma J."/>
        </authorList>
    </citation>
    <scope>NUCLEOTIDE SEQUENCE [LARGE SCALE GENOMIC DNA]</scope>
    <source>
        <strain evidence="2">NBRC 110140</strain>
    </source>
</reference>
<evidence type="ECO:0000313" key="1">
    <source>
        <dbReference type="EMBL" id="GLQ35116.1"/>
    </source>
</evidence>
<dbReference type="Proteomes" id="UP001156694">
    <property type="component" value="Unassembled WGS sequence"/>
</dbReference>
<gene>
    <name evidence="1" type="ORF">GCM10007939_13990</name>
</gene>
<evidence type="ECO:0000313" key="2">
    <source>
        <dbReference type="Proteomes" id="UP001156694"/>
    </source>
</evidence>
<sequence length="688" mass="76477">MFFYAETNVIGRHFRKTFEGTDMRDNEFGARLKRIETQHSDKEDVFEGADRQKRRPRKKSGIGELRERVMPWVYGFIGMLIVGILVLEIDYSKSTTPPKANKEQYPIVQRVAKSLVALPKSTSNAVKEQTGPRIQARTGYRYSKFHSATTNHDPVEIARIWTGFKSSNADTPIDAIKPFQVNDTCQPRRPDAGEKVINVILETGGAGAPVQRLNHSDVIRAITKGVDHALDENKPWDKAPLFSPKMAVIDVSITDRSAPLYLVLQNTYGAKVWNIHAAEGVNIAHIVMIGHAAAGITGNIGKATFETLRGSDQGHGLEFHHFSENLSKYDCMTTPVRRPDDTWSAWSGSKTGNTLDGNLLYGYSKAHDAYAHWYRNALGVSPELNMVSASLAHHALIGEVPKEPLAPPANTQATWHIPVSELIYKGTDNSRASRIESLHNDLINAASAGDILSLTPRPIDLGQPPLESLAEVEGGLPTLFGVPIMSDSVADKVDPKQINYSRRITISATLPLETFLTNEERRPDAEVEELYVKMRAPRYMMRFCADTVIAIARKCGLVKTHVRKAAKGYRIRATFGYVPNYFIGRISRYSGDGFLRAFLPDTNLNNTYETPEKRQAFLKRIARVCEQLRAEFGNCVIGVANFDLARPSGYSGSAAKANAAGWVEIHSVDNPFEERLLAARAMEIFEQK</sequence>
<keyword evidence="2" id="KW-1185">Reference proteome</keyword>
<dbReference type="EMBL" id="BSNN01000003">
    <property type="protein sequence ID" value="GLQ35116.1"/>
    <property type="molecule type" value="Genomic_DNA"/>
</dbReference>
<comment type="caution">
    <text evidence="1">The sequence shown here is derived from an EMBL/GenBank/DDBJ whole genome shotgun (WGS) entry which is preliminary data.</text>
</comment>
<accession>A0ABQ5VUP0</accession>
<proteinExistence type="predicted"/>
<name>A0ABQ5VUP0_9RHOB</name>
<organism evidence="1 2">
    <name type="scientific">Amylibacter marinus</name>
    <dbReference type="NCBI Taxonomy" id="1475483"/>
    <lineage>
        <taxon>Bacteria</taxon>
        <taxon>Pseudomonadati</taxon>
        <taxon>Pseudomonadota</taxon>
        <taxon>Alphaproteobacteria</taxon>
        <taxon>Rhodobacterales</taxon>
        <taxon>Paracoccaceae</taxon>
        <taxon>Amylibacter</taxon>
    </lineage>
</organism>